<protein>
    <recommendedName>
        <fullName evidence="2">Autophagy-related protein 101</fullName>
    </recommendedName>
</protein>
<dbReference type="PANTHER" id="PTHR13292:SF0">
    <property type="entry name" value="AUTOPHAGY-RELATED PROTEIN 101"/>
    <property type="match status" value="1"/>
</dbReference>
<dbReference type="GO" id="GO:0000407">
    <property type="term" value="C:phagophore assembly site"/>
    <property type="evidence" value="ECO:0007669"/>
    <property type="project" value="TreeGrafter"/>
</dbReference>
<dbReference type="OrthoDB" id="10259639at2759"/>
<accession>A0A6A4HV72</accession>
<dbReference type="GO" id="GO:0000045">
    <property type="term" value="P:autophagosome assembly"/>
    <property type="evidence" value="ECO:0007669"/>
    <property type="project" value="TreeGrafter"/>
</dbReference>
<name>A0A6A4HV72_9AGAR</name>
<dbReference type="EMBL" id="ML769455">
    <property type="protein sequence ID" value="KAE9400565.1"/>
    <property type="molecule type" value="Genomic_DNA"/>
</dbReference>
<dbReference type="GO" id="GO:1990316">
    <property type="term" value="C:Atg1/ULK1 kinase complex"/>
    <property type="evidence" value="ECO:0007669"/>
    <property type="project" value="TreeGrafter"/>
</dbReference>
<dbReference type="InterPro" id="IPR012445">
    <property type="entry name" value="ATG101"/>
</dbReference>
<gene>
    <name evidence="5" type="ORF">BT96DRAFT_819043</name>
</gene>
<evidence type="ECO:0000313" key="5">
    <source>
        <dbReference type="EMBL" id="KAE9400565.1"/>
    </source>
</evidence>
<feature type="region of interest" description="Disordered" evidence="4">
    <location>
        <begin position="66"/>
        <end position="106"/>
    </location>
</feature>
<proteinExistence type="inferred from homology"/>
<keyword evidence="3" id="KW-0072">Autophagy</keyword>
<evidence type="ECO:0000256" key="1">
    <source>
        <dbReference type="ARBA" id="ARBA00007130"/>
    </source>
</evidence>
<dbReference type="GO" id="GO:0019901">
    <property type="term" value="F:protein kinase binding"/>
    <property type="evidence" value="ECO:0007669"/>
    <property type="project" value="TreeGrafter"/>
</dbReference>
<dbReference type="Pfam" id="PF07855">
    <property type="entry name" value="ATG101"/>
    <property type="match status" value="1"/>
</dbReference>
<keyword evidence="6" id="KW-1185">Reference proteome</keyword>
<evidence type="ECO:0000256" key="3">
    <source>
        <dbReference type="ARBA" id="ARBA00023006"/>
    </source>
</evidence>
<reference evidence="5" key="1">
    <citation type="journal article" date="2019" name="Environ. Microbiol.">
        <title>Fungal ecological strategies reflected in gene transcription - a case study of two litter decomposers.</title>
        <authorList>
            <person name="Barbi F."/>
            <person name="Kohler A."/>
            <person name="Barry K."/>
            <person name="Baskaran P."/>
            <person name="Daum C."/>
            <person name="Fauchery L."/>
            <person name="Ihrmark K."/>
            <person name="Kuo A."/>
            <person name="LaButti K."/>
            <person name="Lipzen A."/>
            <person name="Morin E."/>
            <person name="Grigoriev I.V."/>
            <person name="Henrissat B."/>
            <person name="Lindahl B."/>
            <person name="Martin F."/>
        </authorList>
    </citation>
    <scope>NUCLEOTIDE SEQUENCE</scope>
    <source>
        <strain evidence="5">JB14</strain>
    </source>
</reference>
<evidence type="ECO:0000313" key="6">
    <source>
        <dbReference type="Proteomes" id="UP000799118"/>
    </source>
</evidence>
<comment type="similarity">
    <text evidence="1">Belongs to the ATG101 family.</text>
</comment>
<dbReference type="Proteomes" id="UP000799118">
    <property type="component" value="Unassembled WGS sequence"/>
</dbReference>
<sequence length="128" mass="13901">MAQPGISDPETERVIEEKVEVFWKGIEGGKTGAIIVTFSGKRAKKTWLQVYISEEEVPWEQWVINAEIQQPQDHGKPQTGSPSTPSTHTHTHTSSERGRTAVPLITNATGISPFPIGVSVKIGGVEIG</sequence>
<evidence type="ECO:0000256" key="2">
    <source>
        <dbReference type="ARBA" id="ARBA00018874"/>
    </source>
</evidence>
<evidence type="ECO:0000256" key="4">
    <source>
        <dbReference type="SAM" id="MobiDB-lite"/>
    </source>
</evidence>
<dbReference type="AlphaFoldDB" id="A0A6A4HV72"/>
<organism evidence="5 6">
    <name type="scientific">Gymnopus androsaceus JB14</name>
    <dbReference type="NCBI Taxonomy" id="1447944"/>
    <lineage>
        <taxon>Eukaryota</taxon>
        <taxon>Fungi</taxon>
        <taxon>Dikarya</taxon>
        <taxon>Basidiomycota</taxon>
        <taxon>Agaricomycotina</taxon>
        <taxon>Agaricomycetes</taxon>
        <taxon>Agaricomycetidae</taxon>
        <taxon>Agaricales</taxon>
        <taxon>Marasmiineae</taxon>
        <taxon>Omphalotaceae</taxon>
        <taxon>Gymnopus</taxon>
    </lineage>
</organism>
<dbReference type="PANTHER" id="PTHR13292">
    <property type="entry name" value="AUTOPHAGY-RELATED PROTEIN 101"/>
    <property type="match status" value="1"/>
</dbReference>